<dbReference type="GO" id="GO:0033554">
    <property type="term" value="P:cellular response to stress"/>
    <property type="evidence" value="ECO:0007669"/>
    <property type="project" value="TreeGrafter"/>
</dbReference>
<evidence type="ECO:0000313" key="11">
    <source>
        <dbReference type="EMBL" id="OGH88849.1"/>
    </source>
</evidence>
<keyword evidence="6" id="KW-0560">Oxidoreductase</keyword>
<evidence type="ECO:0000256" key="1">
    <source>
        <dbReference type="ARBA" id="ARBA00004496"/>
    </source>
</evidence>
<dbReference type="CDD" id="cd03015">
    <property type="entry name" value="PRX_Typ2cys"/>
    <property type="match status" value="1"/>
</dbReference>
<feature type="active site" description="Cysteine sulfenic acid (-SOH) intermediate; for peroxidase activity" evidence="9">
    <location>
        <position position="57"/>
    </location>
</feature>
<dbReference type="GO" id="GO:0042744">
    <property type="term" value="P:hydrogen peroxide catabolic process"/>
    <property type="evidence" value="ECO:0007669"/>
    <property type="project" value="TreeGrafter"/>
</dbReference>
<dbReference type="PANTHER" id="PTHR10681">
    <property type="entry name" value="THIOREDOXIN PEROXIDASE"/>
    <property type="match status" value="1"/>
</dbReference>
<dbReference type="Proteomes" id="UP000178490">
    <property type="component" value="Unassembled WGS sequence"/>
</dbReference>
<evidence type="ECO:0000313" key="12">
    <source>
        <dbReference type="Proteomes" id="UP000178490"/>
    </source>
</evidence>
<dbReference type="InterPro" id="IPR013766">
    <property type="entry name" value="Thioredoxin_domain"/>
</dbReference>
<dbReference type="GO" id="GO:0008379">
    <property type="term" value="F:thioredoxin peroxidase activity"/>
    <property type="evidence" value="ECO:0007669"/>
    <property type="project" value="TreeGrafter"/>
</dbReference>
<keyword evidence="5" id="KW-0049">Antioxidant</keyword>
<keyword evidence="7" id="KW-1015">Disulfide bond</keyword>
<dbReference type="Pfam" id="PF00578">
    <property type="entry name" value="AhpC-TSA"/>
    <property type="match status" value="1"/>
</dbReference>
<sequence>MSNPNNTLNKLPVIGSPIADFELNSYQNGKLGKVKLSEFRGKWLVLFFYPADFTFVCPTELEEMADNYEEFKKLNTEIVSVSTDTAFVHKAWHDTSPAIRKISFPMAADPTGDLCKEMGVYIDSEGLALRGTFVFDPEGNLVVVEVNENSVGRNVHELIRKLQAAQYVYAHHGEVCPASWKPGAKTLTPNEELIGKI</sequence>
<dbReference type="PIRSF" id="PIRSF000239">
    <property type="entry name" value="AHPC"/>
    <property type="match status" value="1"/>
</dbReference>
<dbReference type="EMBL" id="MFRC01000060">
    <property type="protein sequence ID" value="OGH88849.1"/>
    <property type="molecule type" value="Genomic_DNA"/>
</dbReference>
<dbReference type="InterPro" id="IPR024706">
    <property type="entry name" value="Peroxiredoxin_AhpC-typ"/>
</dbReference>
<dbReference type="FunFam" id="3.40.30.10:FF:000002">
    <property type="entry name" value="Alkyl hydroperoxide reductase C"/>
    <property type="match status" value="1"/>
</dbReference>
<dbReference type="InterPro" id="IPR036249">
    <property type="entry name" value="Thioredoxin-like_sf"/>
</dbReference>
<dbReference type="AlphaFoldDB" id="A0A1F6NY47"/>
<dbReference type="GO" id="GO:0005829">
    <property type="term" value="C:cytosol"/>
    <property type="evidence" value="ECO:0007669"/>
    <property type="project" value="TreeGrafter"/>
</dbReference>
<comment type="subcellular location">
    <subcellularLocation>
        <location evidence="1">Cytoplasm</location>
    </subcellularLocation>
</comment>
<evidence type="ECO:0000256" key="8">
    <source>
        <dbReference type="ARBA" id="ARBA00023284"/>
    </source>
</evidence>
<proteinExistence type="inferred from homology"/>
<dbReference type="Pfam" id="PF10417">
    <property type="entry name" value="1-cysPrx_C"/>
    <property type="match status" value="1"/>
</dbReference>
<dbReference type="PROSITE" id="PS51352">
    <property type="entry name" value="THIOREDOXIN_2"/>
    <property type="match status" value="1"/>
</dbReference>
<evidence type="ECO:0000256" key="3">
    <source>
        <dbReference type="ARBA" id="ARBA00022490"/>
    </source>
</evidence>
<protein>
    <submittedName>
        <fullName evidence="11">Peroxiredoxin</fullName>
    </submittedName>
</protein>
<gene>
    <name evidence="11" type="ORF">A2537_02630</name>
</gene>
<evidence type="ECO:0000256" key="7">
    <source>
        <dbReference type="ARBA" id="ARBA00023157"/>
    </source>
</evidence>
<dbReference type="InterPro" id="IPR019479">
    <property type="entry name" value="Peroxiredoxin_C"/>
</dbReference>
<name>A0A1F6NY47_9BACT</name>
<accession>A0A1F6NY47</accession>
<dbReference type="InterPro" id="IPR050217">
    <property type="entry name" value="Peroxiredoxin"/>
</dbReference>
<dbReference type="PANTHER" id="PTHR10681:SF121">
    <property type="entry name" value="ALKYL HYDROPEROXIDE REDUCTASE C"/>
    <property type="match status" value="1"/>
</dbReference>
<organism evidence="11 12">
    <name type="scientific">Candidatus Magasanikbacteria bacterium RIFOXYD2_FULL_36_9</name>
    <dbReference type="NCBI Taxonomy" id="1798707"/>
    <lineage>
        <taxon>Bacteria</taxon>
        <taxon>Candidatus Magasanikiibacteriota</taxon>
    </lineage>
</organism>
<dbReference type="Gene3D" id="3.40.30.10">
    <property type="entry name" value="Glutaredoxin"/>
    <property type="match status" value="1"/>
</dbReference>
<evidence type="ECO:0000256" key="2">
    <source>
        <dbReference type="ARBA" id="ARBA00009796"/>
    </source>
</evidence>
<feature type="domain" description="Thioredoxin" evidence="10">
    <location>
        <begin position="12"/>
        <end position="167"/>
    </location>
</feature>
<dbReference type="SUPFAM" id="SSF52833">
    <property type="entry name" value="Thioredoxin-like"/>
    <property type="match status" value="1"/>
</dbReference>
<keyword evidence="4" id="KW-0575">Peroxidase</keyword>
<dbReference type="InterPro" id="IPR000866">
    <property type="entry name" value="AhpC/TSA"/>
</dbReference>
<evidence type="ECO:0000256" key="6">
    <source>
        <dbReference type="ARBA" id="ARBA00023002"/>
    </source>
</evidence>
<dbReference type="GO" id="GO:0045454">
    <property type="term" value="P:cell redox homeostasis"/>
    <property type="evidence" value="ECO:0007669"/>
    <property type="project" value="TreeGrafter"/>
</dbReference>
<reference evidence="11 12" key="1">
    <citation type="journal article" date="2016" name="Nat. Commun.">
        <title>Thousands of microbial genomes shed light on interconnected biogeochemical processes in an aquifer system.</title>
        <authorList>
            <person name="Anantharaman K."/>
            <person name="Brown C.T."/>
            <person name="Hug L.A."/>
            <person name="Sharon I."/>
            <person name="Castelle C.J."/>
            <person name="Probst A.J."/>
            <person name="Thomas B.C."/>
            <person name="Singh A."/>
            <person name="Wilkins M.J."/>
            <person name="Karaoz U."/>
            <person name="Brodie E.L."/>
            <person name="Williams K.H."/>
            <person name="Hubbard S.S."/>
            <person name="Banfield J.F."/>
        </authorList>
    </citation>
    <scope>NUCLEOTIDE SEQUENCE [LARGE SCALE GENOMIC DNA]</scope>
</reference>
<evidence type="ECO:0000256" key="4">
    <source>
        <dbReference type="ARBA" id="ARBA00022559"/>
    </source>
</evidence>
<comment type="caution">
    <text evidence="11">The sequence shown here is derived from an EMBL/GenBank/DDBJ whole genome shotgun (WGS) entry which is preliminary data.</text>
</comment>
<comment type="similarity">
    <text evidence="2">Belongs to the peroxiredoxin family. AhpC/Prx1 subfamily.</text>
</comment>
<evidence type="ECO:0000256" key="5">
    <source>
        <dbReference type="ARBA" id="ARBA00022862"/>
    </source>
</evidence>
<evidence type="ECO:0000256" key="9">
    <source>
        <dbReference type="PIRSR" id="PIRSR000239-1"/>
    </source>
</evidence>
<keyword evidence="3" id="KW-0963">Cytoplasm</keyword>
<dbReference type="GO" id="GO:0006979">
    <property type="term" value="P:response to oxidative stress"/>
    <property type="evidence" value="ECO:0007669"/>
    <property type="project" value="TreeGrafter"/>
</dbReference>
<evidence type="ECO:0000259" key="10">
    <source>
        <dbReference type="PROSITE" id="PS51352"/>
    </source>
</evidence>
<keyword evidence="8" id="KW-0676">Redox-active center</keyword>